<dbReference type="InterPro" id="IPR015927">
    <property type="entry name" value="Peptidase_S24_S26A/B/C"/>
</dbReference>
<dbReference type="SUPFAM" id="SSF51306">
    <property type="entry name" value="LexA/Signal peptidase"/>
    <property type="match status" value="1"/>
</dbReference>
<comment type="subunit">
    <text evidence="12">Homodimer.</text>
</comment>
<feature type="DNA-binding region" description="H-T-H motif" evidence="12">
    <location>
        <begin position="29"/>
        <end position="49"/>
    </location>
</feature>
<evidence type="ECO:0000259" key="14">
    <source>
        <dbReference type="Pfam" id="PF00717"/>
    </source>
</evidence>
<keyword evidence="10 12" id="KW-0234">DNA repair</keyword>
<evidence type="ECO:0000259" key="15">
    <source>
        <dbReference type="Pfam" id="PF01726"/>
    </source>
</evidence>
<comment type="similarity">
    <text evidence="1 12 13">Belongs to the peptidase S24 family.</text>
</comment>
<keyword evidence="7 12" id="KW-0805">Transcription regulation</keyword>
<keyword evidence="3 12" id="KW-0235">DNA replication</keyword>
<dbReference type="Gene3D" id="2.10.109.10">
    <property type="entry name" value="Umud Fragment, subunit A"/>
    <property type="match status" value="1"/>
</dbReference>
<dbReference type="OrthoDB" id="9802364at2"/>
<dbReference type="HAMAP" id="MF_00015">
    <property type="entry name" value="LexA"/>
    <property type="match status" value="1"/>
</dbReference>
<feature type="site" description="Cleavage; by autolysis" evidence="12">
    <location>
        <begin position="105"/>
        <end position="106"/>
    </location>
</feature>
<dbReference type="InterPro" id="IPR036390">
    <property type="entry name" value="WH_DNA-bd_sf"/>
</dbReference>
<dbReference type="GO" id="GO:0045892">
    <property type="term" value="P:negative regulation of DNA-templated transcription"/>
    <property type="evidence" value="ECO:0007669"/>
    <property type="project" value="UniProtKB-UniRule"/>
</dbReference>
<evidence type="ECO:0000256" key="1">
    <source>
        <dbReference type="ARBA" id="ARBA00007484"/>
    </source>
</evidence>
<keyword evidence="2 12" id="KW-0678">Repressor</keyword>
<evidence type="ECO:0000256" key="2">
    <source>
        <dbReference type="ARBA" id="ARBA00022491"/>
    </source>
</evidence>
<proteinExistence type="inferred from homology"/>
<dbReference type="EMBL" id="QKMR01000010">
    <property type="protein sequence ID" value="PYG87541.1"/>
    <property type="molecule type" value="Genomic_DNA"/>
</dbReference>
<evidence type="ECO:0000256" key="13">
    <source>
        <dbReference type="RuleBase" id="RU003991"/>
    </source>
</evidence>
<evidence type="ECO:0000256" key="9">
    <source>
        <dbReference type="ARBA" id="ARBA00023163"/>
    </source>
</evidence>
<dbReference type="EC" id="3.4.21.88" evidence="12"/>
<evidence type="ECO:0000256" key="8">
    <source>
        <dbReference type="ARBA" id="ARBA00023125"/>
    </source>
</evidence>
<dbReference type="InterPro" id="IPR006199">
    <property type="entry name" value="LexA_DNA-bd_dom"/>
</dbReference>
<dbReference type="PRINTS" id="PR00726">
    <property type="entry name" value="LEXASERPTASE"/>
</dbReference>
<keyword evidence="4 12" id="KW-0227">DNA damage</keyword>
<dbReference type="Pfam" id="PF01726">
    <property type="entry name" value="LexA_DNA_bind"/>
    <property type="match status" value="1"/>
</dbReference>
<keyword evidence="8 12" id="KW-0238">DNA-binding</keyword>
<keyword evidence="11 12" id="KW-0742">SOS response</keyword>
<dbReference type="GO" id="GO:0006508">
    <property type="term" value="P:proteolysis"/>
    <property type="evidence" value="ECO:0007669"/>
    <property type="project" value="InterPro"/>
</dbReference>
<evidence type="ECO:0000256" key="5">
    <source>
        <dbReference type="ARBA" id="ARBA00022801"/>
    </source>
</evidence>
<comment type="function">
    <text evidence="12">Represses a number of genes involved in the response to DNA damage (SOS response), including recA and lexA. In the presence of single-stranded DNA, RecA interacts with LexA causing an autocatalytic cleavage which disrupts the DNA-binding part of LexA, leading to derepression of the SOS regulon and eventually DNA repair.</text>
</comment>
<dbReference type="GO" id="GO:0003677">
    <property type="term" value="F:DNA binding"/>
    <property type="evidence" value="ECO:0007669"/>
    <property type="project" value="UniProtKB-UniRule"/>
</dbReference>
<keyword evidence="6 12" id="KW-0068">Autocatalytic cleavage</keyword>
<evidence type="ECO:0000256" key="3">
    <source>
        <dbReference type="ARBA" id="ARBA00022705"/>
    </source>
</evidence>
<dbReference type="GO" id="GO:0009432">
    <property type="term" value="P:SOS response"/>
    <property type="evidence" value="ECO:0007669"/>
    <property type="project" value="UniProtKB-UniRule"/>
</dbReference>
<keyword evidence="17" id="KW-1185">Reference proteome</keyword>
<dbReference type="InterPro" id="IPR006200">
    <property type="entry name" value="LexA"/>
</dbReference>
<dbReference type="RefSeq" id="WP_110461948.1">
    <property type="nucleotide sequence ID" value="NZ_QKMR01000010.1"/>
</dbReference>
<dbReference type="GO" id="GO:0004252">
    <property type="term" value="F:serine-type endopeptidase activity"/>
    <property type="evidence" value="ECO:0007669"/>
    <property type="project" value="UniProtKB-UniRule"/>
</dbReference>
<dbReference type="InterPro" id="IPR039418">
    <property type="entry name" value="LexA-like"/>
</dbReference>
<dbReference type="AlphaFoldDB" id="A0A318Y687"/>
<evidence type="ECO:0000256" key="4">
    <source>
        <dbReference type="ARBA" id="ARBA00022763"/>
    </source>
</evidence>
<dbReference type="GO" id="GO:0006281">
    <property type="term" value="P:DNA repair"/>
    <property type="evidence" value="ECO:0007669"/>
    <property type="project" value="UniProtKB-UniRule"/>
</dbReference>
<evidence type="ECO:0000313" key="17">
    <source>
        <dbReference type="Proteomes" id="UP000248132"/>
    </source>
</evidence>
<protein>
    <recommendedName>
        <fullName evidence="12">LexA repressor</fullName>
        <ecNumber evidence="12">3.4.21.88</ecNumber>
    </recommendedName>
</protein>
<feature type="domain" description="LexA repressor DNA-binding" evidence="15">
    <location>
        <begin position="6"/>
        <end position="66"/>
    </location>
</feature>
<name>A0A318Y687_9FIRM</name>
<evidence type="ECO:0000256" key="11">
    <source>
        <dbReference type="ARBA" id="ARBA00023236"/>
    </source>
</evidence>
<dbReference type="InterPro" id="IPR006197">
    <property type="entry name" value="Peptidase_S24_LexA"/>
</dbReference>
<feature type="active site" description="For autocatalytic cleavage activity" evidence="12">
    <location>
        <position position="140"/>
    </location>
</feature>
<dbReference type="Proteomes" id="UP000248132">
    <property type="component" value="Unassembled WGS sequence"/>
</dbReference>
<dbReference type="SUPFAM" id="SSF46785">
    <property type="entry name" value="Winged helix' DNA-binding domain"/>
    <property type="match status" value="1"/>
</dbReference>
<evidence type="ECO:0000256" key="10">
    <source>
        <dbReference type="ARBA" id="ARBA00023204"/>
    </source>
</evidence>
<sequence>MTKKNSNKQQEILEYVHKYVNENGYPPSVREICTAVGFKSTSTVHAYLQKLTDSGILQKDPTKPRAIKIVDNSNIKVKETKTDYKEGYYSSREMVNVPIIGKVAAGQPILAVENITDTFPLPVEFLQNGDAFMLKVQGDSMIEAGILDKDFVLVRQQSSANNGDIVVALINDEATCKTFFKENDHIRLQPENSSLEPIIVKDNLSILGKVIGVFRRM</sequence>
<comment type="caution">
    <text evidence="16">The sequence shown here is derived from an EMBL/GenBank/DDBJ whole genome shotgun (WGS) entry which is preliminary data.</text>
</comment>
<dbReference type="InterPro" id="IPR036286">
    <property type="entry name" value="LexA/Signal_pep-like_sf"/>
</dbReference>
<accession>A0A318Y687</accession>
<dbReference type="CDD" id="cd06529">
    <property type="entry name" value="S24_LexA-like"/>
    <property type="match status" value="1"/>
</dbReference>
<dbReference type="PANTHER" id="PTHR33516:SF2">
    <property type="entry name" value="LEXA REPRESSOR-RELATED"/>
    <property type="match status" value="1"/>
</dbReference>
<reference evidence="16 17" key="1">
    <citation type="submission" date="2018-06" db="EMBL/GenBank/DDBJ databases">
        <title>Genomic Encyclopedia of Type Strains, Phase I: the one thousand microbial genomes (KMG-I) project.</title>
        <authorList>
            <person name="Kyrpides N."/>
        </authorList>
    </citation>
    <scope>NUCLEOTIDE SEQUENCE [LARGE SCALE GENOMIC DNA]</scope>
    <source>
        <strain evidence="16 17">DSM 19573</strain>
    </source>
</reference>
<feature type="active site" description="For autocatalytic cleavage activity" evidence="12">
    <location>
        <position position="177"/>
    </location>
</feature>
<dbReference type="GO" id="GO:0006260">
    <property type="term" value="P:DNA replication"/>
    <property type="evidence" value="ECO:0007669"/>
    <property type="project" value="UniProtKB-UniRule"/>
</dbReference>
<organism evidence="16 17">
    <name type="scientific">Ruminiclostridium sufflavum DSM 19573</name>
    <dbReference type="NCBI Taxonomy" id="1121337"/>
    <lineage>
        <taxon>Bacteria</taxon>
        <taxon>Bacillati</taxon>
        <taxon>Bacillota</taxon>
        <taxon>Clostridia</taxon>
        <taxon>Eubacteriales</taxon>
        <taxon>Oscillospiraceae</taxon>
        <taxon>Ruminiclostridium</taxon>
    </lineage>
</organism>
<dbReference type="InterPro" id="IPR050077">
    <property type="entry name" value="LexA_repressor"/>
</dbReference>
<feature type="domain" description="Peptidase S24/S26A/S26B/S26C" evidence="14">
    <location>
        <begin position="98"/>
        <end position="211"/>
    </location>
</feature>
<gene>
    <name evidence="12" type="primary">lexA</name>
    <name evidence="16" type="ORF">LY28_01909</name>
</gene>
<comment type="catalytic activity">
    <reaction evidence="12">
        <text>Hydrolysis of Ala-|-Gly bond in repressor LexA.</text>
        <dbReference type="EC" id="3.4.21.88"/>
    </reaction>
</comment>
<evidence type="ECO:0000256" key="12">
    <source>
        <dbReference type="HAMAP-Rule" id="MF_00015"/>
    </source>
</evidence>
<dbReference type="Pfam" id="PF00717">
    <property type="entry name" value="Peptidase_S24"/>
    <property type="match status" value="1"/>
</dbReference>
<dbReference type="Gene3D" id="1.10.10.10">
    <property type="entry name" value="Winged helix-like DNA-binding domain superfamily/Winged helix DNA-binding domain"/>
    <property type="match status" value="1"/>
</dbReference>
<dbReference type="FunFam" id="2.10.109.10:FF:000001">
    <property type="entry name" value="LexA repressor"/>
    <property type="match status" value="1"/>
</dbReference>
<evidence type="ECO:0000256" key="7">
    <source>
        <dbReference type="ARBA" id="ARBA00023015"/>
    </source>
</evidence>
<evidence type="ECO:0000256" key="6">
    <source>
        <dbReference type="ARBA" id="ARBA00022813"/>
    </source>
</evidence>
<dbReference type="PANTHER" id="PTHR33516">
    <property type="entry name" value="LEXA REPRESSOR"/>
    <property type="match status" value="1"/>
</dbReference>
<keyword evidence="5 12" id="KW-0378">Hydrolase</keyword>
<keyword evidence="9 12" id="KW-0804">Transcription</keyword>
<evidence type="ECO:0000313" key="16">
    <source>
        <dbReference type="EMBL" id="PYG87541.1"/>
    </source>
</evidence>
<dbReference type="NCBIfam" id="TIGR00498">
    <property type="entry name" value="lexA"/>
    <property type="match status" value="1"/>
</dbReference>
<dbReference type="InterPro" id="IPR036388">
    <property type="entry name" value="WH-like_DNA-bd_sf"/>
</dbReference>